<dbReference type="InterPro" id="IPR010128">
    <property type="entry name" value="ATPase_T1SS_PrtD-like"/>
</dbReference>
<dbReference type="InterPro" id="IPR011527">
    <property type="entry name" value="ABC1_TM_dom"/>
</dbReference>
<dbReference type="Pfam" id="PF00664">
    <property type="entry name" value="ABC_membrane"/>
    <property type="match status" value="1"/>
</dbReference>
<dbReference type="SUPFAM" id="SSF52540">
    <property type="entry name" value="P-loop containing nucleoside triphosphate hydrolases"/>
    <property type="match status" value="1"/>
</dbReference>
<keyword evidence="4" id="KW-0067">ATP-binding</keyword>
<reference evidence="10 11" key="1">
    <citation type="submission" date="2016-10" db="EMBL/GenBank/DDBJ databases">
        <authorList>
            <person name="de Groot N.N."/>
        </authorList>
    </citation>
    <scope>NUCLEOTIDE SEQUENCE [LARGE SCALE GENOMIC DNA]</scope>
    <source>
        <strain evidence="10 11">DSM 26915</strain>
    </source>
</reference>
<dbReference type="InterPro" id="IPR039421">
    <property type="entry name" value="Type_1_exporter"/>
</dbReference>
<dbReference type="Gene3D" id="1.20.1560.10">
    <property type="entry name" value="ABC transporter type 1, transmembrane domain"/>
    <property type="match status" value="1"/>
</dbReference>
<feature type="transmembrane region" description="Helical" evidence="7">
    <location>
        <begin position="250"/>
        <end position="267"/>
    </location>
</feature>
<dbReference type="PROSITE" id="PS50893">
    <property type="entry name" value="ABC_TRANSPORTER_2"/>
    <property type="match status" value="1"/>
</dbReference>
<dbReference type="PROSITE" id="PS50929">
    <property type="entry name" value="ABC_TM1F"/>
    <property type="match status" value="1"/>
</dbReference>
<dbReference type="GO" id="GO:0030253">
    <property type="term" value="P:protein secretion by the type I secretion system"/>
    <property type="evidence" value="ECO:0007669"/>
    <property type="project" value="InterPro"/>
</dbReference>
<dbReference type="InterPro" id="IPR003593">
    <property type="entry name" value="AAA+_ATPase"/>
</dbReference>
<dbReference type="Gene3D" id="3.40.50.300">
    <property type="entry name" value="P-loop containing nucleotide triphosphate hydrolases"/>
    <property type="match status" value="1"/>
</dbReference>
<keyword evidence="2 7" id="KW-0812">Transmembrane</keyword>
<feature type="transmembrane region" description="Helical" evidence="7">
    <location>
        <begin position="58"/>
        <end position="78"/>
    </location>
</feature>
<dbReference type="InterPro" id="IPR017871">
    <property type="entry name" value="ABC_transporter-like_CS"/>
</dbReference>
<sequence>MTKLSETTGAEELRQARRESRGLYWAVGIFSVFVNLLMLTGPLYMLQVYDRVLGSRSVETLVALSAVVLFLYAMMGLLDYVRGRIMARVAARFQSRLDTRVFDAVMRRSAVRPDALAATGLRDLESVQRLMSSPVIGALFDLPWTPVFLFGIMLFHPWLGYLAMSGGAVLIAITLFNQWLSRKPTLASQRAGHAADKTAEDIRAEAEMVQALGMRDQAFGRWQTARDTSLEAHIATTDVTGGFTVMTKTFRMILQSAMLGLGAYLVLQNELTAGAMIAGSILLGRALAPIELIVGQWPMVERARKGWDNLATLLTEHPVEQLKTQLPDPRAILNVQQLTIVPPGDQQAALRMVSFQLNQGQALGVIGPSGAGKSTLARALTGIWHPAGGKIRLDGATLDQYGVERLGRHIGYLPQRVTLFEGTVAENIARLQPDADPAKIVEAAKKAAAHDMILKLPEGYDTRISATGGRLSGGQMQRIGLARALYGDPVLLVLDEPNSNLDNEGSEAVNAAIRDFKNTGRAVLVMAHRPAAIQECDLLLMLEGGQRTAFGPRDEVLKSVVSNYQQLTGAKKAPGGVR</sequence>
<evidence type="ECO:0000259" key="9">
    <source>
        <dbReference type="PROSITE" id="PS50929"/>
    </source>
</evidence>
<dbReference type="GO" id="GO:0005524">
    <property type="term" value="F:ATP binding"/>
    <property type="evidence" value="ECO:0007669"/>
    <property type="project" value="UniProtKB-KW"/>
</dbReference>
<evidence type="ECO:0000256" key="4">
    <source>
        <dbReference type="ARBA" id="ARBA00022840"/>
    </source>
</evidence>
<dbReference type="Proteomes" id="UP000236752">
    <property type="component" value="Unassembled WGS sequence"/>
</dbReference>
<keyword evidence="3" id="KW-0547">Nucleotide-binding</keyword>
<feature type="domain" description="ABC transporter" evidence="8">
    <location>
        <begin position="333"/>
        <end position="569"/>
    </location>
</feature>
<keyword evidence="11" id="KW-1185">Reference proteome</keyword>
<evidence type="ECO:0000256" key="7">
    <source>
        <dbReference type="SAM" id="Phobius"/>
    </source>
</evidence>
<proteinExistence type="predicted"/>
<dbReference type="GO" id="GO:0005886">
    <property type="term" value="C:plasma membrane"/>
    <property type="evidence" value="ECO:0007669"/>
    <property type="project" value="UniProtKB-SubCell"/>
</dbReference>
<feature type="transmembrane region" description="Helical" evidence="7">
    <location>
        <begin position="135"/>
        <end position="155"/>
    </location>
</feature>
<keyword evidence="5 7" id="KW-1133">Transmembrane helix</keyword>
<protein>
    <submittedName>
        <fullName evidence="10">ABC transporter transmembrane region</fullName>
    </submittedName>
</protein>
<name>A0A1H5YS53_9RHOB</name>
<dbReference type="PANTHER" id="PTHR43394">
    <property type="entry name" value="ATP-DEPENDENT PERMEASE MDL1, MITOCHONDRIAL"/>
    <property type="match status" value="1"/>
</dbReference>
<dbReference type="SUPFAM" id="SSF90123">
    <property type="entry name" value="ABC transporter transmembrane region"/>
    <property type="match status" value="1"/>
</dbReference>
<dbReference type="PANTHER" id="PTHR43394:SF1">
    <property type="entry name" value="ATP-BINDING CASSETTE SUB-FAMILY B MEMBER 10, MITOCHONDRIAL"/>
    <property type="match status" value="1"/>
</dbReference>
<evidence type="ECO:0000256" key="3">
    <source>
        <dbReference type="ARBA" id="ARBA00022741"/>
    </source>
</evidence>
<evidence type="ECO:0000259" key="8">
    <source>
        <dbReference type="PROSITE" id="PS50893"/>
    </source>
</evidence>
<evidence type="ECO:0000256" key="2">
    <source>
        <dbReference type="ARBA" id="ARBA00022692"/>
    </source>
</evidence>
<evidence type="ECO:0000256" key="6">
    <source>
        <dbReference type="ARBA" id="ARBA00023136"/>
    </source>
</evidence>
<comment type="subcellular location">
    <subcellularLocation>
        <location evidence="1">Cell membrane</location>
        <topology evidence="1">Multi-pass membrane protein</topology>
    </subcellularLocation>
</comment>
<dbReference type="Pfam" id="PF00005">
    <property type="entry name" value="ABC_tran"/>
    <property type="match status" value="1"/>
</dbReference>
<dbReference type="InterPro" id="IPR036640">
    <property type="entry name" value="ABC1_TM_sf"/>
</dbReference>
<feature type="transmembrane region" description="Helical" evidence="7">
    <location>
        <begin position="161"/>
        <end position="180"/>
    </location>
</feature>
<dbReference type="PROSITE" id="PS00211">
    <property type="entry name" value="ABC_TRANSPORTER_1"/>
    <property type="match status" value="1"/>
</dbReference>
<accession>A0A1H5YS53</accession>
<evidence type="ECO:0000313" key="10">
    <source>
        <dbReference type="EMBL" id="SEG26375.1"/>
    </source>
</evidence>
<dbReference type="GO" id="GO:0016887">
    <property type="term" value="F:ATP hydrolysis activity"/>
    <property type="evidence" value="ECO:0007669"/>
    <property type="project" value="InterPro"/>
</dbReference>
<dbReference type="InterPro" id="IPR027417">
    <property type="entry name" value="P-loop_NTPase"/>
</dbReference>
<dbReference type="EMBL" id="FNUZ01000003">
    <property type="protein sequence ID" value="SEG26375.1"/>
    <property type="molecule type" value="Genomic_DNA"/>
</dbReference>
<feature type="domain" description="ABC transmembrane type-1" evidence="9">
    <location>
        <begin position="25"/>
        <end position="302"/>
    </location>
</feature>
<dbReference type="AlphaFoldDB" id="A0A1H5YS53"/>
<dbReference type="GO" id="GO:0030256">
    <property type="term" value="C:type I protein secretion system complex"/>
    <property type="evidence" value="ECO:0007669"/>
    <property type="project" value="InterPro"/>
</dbReference>
<dbReference type="GO" id="GO:0015421">
    <property type="term" value="F:ABC-type oligopeptide transporter activity"/>
    <property type="evidence" value="ECO:0007669"/>
    <property type="project" value="TreeGrafter"/>
</dbReference>
<feature type="transmembrane region" description="Helical" evidence="7">
    <location>
        <begin position="23"/>
        <end position="46"/>
    </location>
</feature>
<dbReference type="InterPro" id="IPR003439">
    <property type="entry name" value="ABC_transporter-like_ATP-bd"/>
</dbReference>
<dbReference type="NCBIfam" id="TIGR01842">
    <property type="entry name" value="type_I_sec_PrtD"/>
    <property type="match status" value="1"/>
</dbReference>
<dbReference type="SMART" id="SM00382">
    <property type="entry name" value="AAA"/>
    <property type="match status" value="1"/>
</dbReference>
<organism evidence="10 11">
    <name type="scientific">Thalassococcus halodurans</name>
    <dbReference type="NCBI Taxonomy" id="373675"/>
    <lineage>
        <taxon>Bacteria</taxon>
        <taxon>Pseudomonadati</taxon>
        <taxon>Pseudomonadota</taxon>
        <taxon>Alphaproteobacteria</taxon>
        <taxon>Rhodobacterales</taxon>
        <taxon>Roseobacteraceae</taxon>
        <taxon>Thalassococcus</taxon>
    </lineage>
</organism>
<dbReference type="OrthoDB" id="9808328at2"/>
<evidence type="ECO:0000313" key="11">
    <source>
        <dbReference type="Proteomes" id="UP000236752"/>
    </source>
</evidence>
<keyword evidence="6 7" id="KW-0472">Membrane</keyword>
<gene>
    <name evidence="10" type="ORF">SAMN04488045_2212</name>
</gene>
<evidence type="ECO:0000256" key="5">
    <source>
        <dbReference type="ARBA" id="ARBA00022989"/>
    </source>
</evidence>
<dbReference type="RefSeq" id="WP_103910544.1">
    <property type="nucleotide sequence ID" value="NZ_FNUZ01000003.1"/>
</dbReference>
<evidence type="ECO:0000256" key="1">
    <source>
        <dbReference type="ARBA" id="ARBA00004651"/>
    </source>
</evidence>